<dbReference type="InterPro" id="IPR036291">
    <property type="entry name" value="NAD(P)-bd_dom_sf"/>
</dbReference>
<reference evidence="2 3" key="1">
    <citation type="journal article" date="2019" name="Int. J. Syst. Evol. Microbiol.">
        <title>The Global Catalogue of Microorganisms (GCM) 10K type strain sequencing project: providing services to taxonomists for standard genome sequencing and annotation.</title>
        <authorList>
            <consortium name="The Broad Institute Genomics Platform"/>
            <consortium name="The Broad Institute Genome Sequencing Center for Infectious Disease"/>
            <person name="Wu L."/>
            <person name="Ma J."/>
        </authorList>
    </citation>
    <scope>NUCLEOTIDE SEQUENCE [LARGE SCALE GENOMIC DNA]</scope>
    <source>
        <strain evidence="2 3">JCM 15749</strain>
    </source>
</reference>
<dbReference type="Gene3D" id="3.40.50.720">
    <property type="entry name" value="NAD(P)-binding Rossmann-like Domain"/>
    <property type="match status" value="1"/>
</dbReference>
<dbReference type="Proteomes" id="UP001501480">
    <property type="component" value="Unassembled WGS sequence"/>
</dbReference>
<dbReference type="PANTHER" id="PTHR12286:SF5">
    <property type="entry name" value="SACCHAROPINE DEHYDROGENASE-LIKE OXIDOREDUCTASE"/>
    <property type="match status" value="1"/>
</dbReference>
<dbReference type="PANTHER" id="PTHR12286">
    <property type="entry name" value="SACCHAROPINE DEHYDROGENASE-LIKE OXIDOREDUCTASE"/>
    <property type="match status" value="1"/>
</dbReference>
<comment type="caution">
    <text evidence="2">The sequence shown here is derived from an EMBL/GenBank/DDBJ whole genome shotgun (WGS) entry which is preliminary data.</text>
</comment>
<dbReference type="RefSeq" id="WP_344325661.1">
    <property type="nucleotide sequence ID" value="NZ_BAAAPY010000003.1"/>
</dbReference>
<dbReference type="InterPro" id="IPR051276">
    <property type="entry name" value="Saccharopine_DH-like_oxidrdct"/>
</dbReference>
<evidence type="ECO:0000313" key="3">
    <source>
        <dbReference type="Proteomes" id="UP001501480"/>
    </source>
</evidence>
<evidence type="ECO:0000313" key="2">
    <source>
        <dbReference type="EMBL" id="GAA2074327.1"/>
    </source>
</evidence>
<proteinExistence type="predicted"/>
<dbReference type="InterPro" id="IPR005097">
    <property type="entry name" value="Sacchrp_dh_NADP-bd"/>
</dbReference>
<protein>
    <submittedName>
        <fullName evidence="2">Saccharopine dehydrogenase NADP-binding domain-containing protein</fullName>
    </submittedName>
</protein>
<organism evidence="2 3">
    <name type="scientific">Aeromicrobium halocynthiae</name>
    <dbReference type="NCBI Taxonomy" id="560557"/>
    <lineage>
        <taxon>Bacteria</taxon>
        <taxon>Bacillati</taxon>
        <taxon>Actinomycetota</taxon>
        <taxon>Actinomycetes</taxon>
        <taxon>Propionibacteriales</taxon>
        <taxon>Nocardioidaceae</taxon>
        <taxon>Aeromicrobium</taxon>
    </lineage>
</organism>
<gene>
    <name evidence="2" type="ORF">GCM10009821_11250</name>
</gene>
<accession>A0ABN2VVR7</accession>
<feature type="domain" description="Saccharopine dehydrogenase NADP binding" evidence="1">
    <location>
        <begin position="9"/>
        <end position="131"/>
    </location>
</feature>
<dbReference type="EMBL" id="BAAAPY010000003">
    <property type="protein sequence ID" value="GAA2074327.1"/>
    <property type="molecule type" value="Genomic_DNA"/>
</dbReference>
<name>A0ABN2VVR7_9ACTN</name>
<keyword evidence="3" id="KW-1185">Reference proteome</keyword>
<evidence type="ECO:0000259" key="1">
    <source>
        <dbReference type="Pfam" id="PF03435"/>
    </source>
</evidence>
<dbReference type="SUPFAM" id="SSF51735">
    <property type="entry name" value="NAD(P)-binding Rossmann-fold domains"/>
    <property type="match status" value="1"/>
</dbReference>
<dbReference type="Pfam" id="PF03435">
    <property type="entry name" value="Sacchrp_dh_NADP"/>
    <property type="match status" value="1"/>
</dbReference>
<sequence length="383" mass="40387">MTVDITLHGATGFTGALTAEYLGTHLPDGASWAIAGRNADKLQAVADDVVAAGATAPEVVVADIDDPASMRAMAEGTRVLVSTVGPYLKHGLPAARAAAEAGIGYLDLTGEPQFVDQVWLDLHETAKRTGARLIHCCGFDSIPYDLGVLYTVAQLPDDVPIRVKAFVRGNMGPSGGTYHSAIGQFASFRQSAQVAKQRRSLEERPSGRRIRGAGSLGRAEHDRGWAVPLPTVDPQIVLRSARALDAYGPEFTYEHYAHVKTTRMLAAGAVGLGVLGVGSQIPPVRSLLLKAKSQGDGPTPEERAKAWFTLDLLAETPTSTLHTKVSGRDPGYGGTAKMLGEAALSLAFDDVADVAGQTTTAVALGQHLIGRLHPDALRFQTLD</sequence>